<dbReference type="InterPro" id="IPR012336">
    <property type="entry name" value="Thioredoxin-like_fold"/>
</dbReference>
<keyword evidence="1" id="KW-0732">Signal</keyword>
<sequence length="253" mass="28025">MLFKSIILIVALVTVYGQVPIPTRPDGFAVGPFDAHVVVEMYGDLICPGCKAAWPTVLKLIQYYGQKIQFVLHTFPLPYHTNAFIAAQGLHVIANVTNRDLNSILAYTTLVFENQQLWYNQATINVSMTEVLQSLANFVDKTQITTADKFIRGLQDDEINDHTRISWKYACSRGITGTPSFMINGVAVSADASWSLDDWKSVIDPLLATQRPSFTPSANDDCPTGQTKCTYAPHKTQCCLNGERCIPNVGCRC</sequence>
<feature type="chain" id="PRO_5035686634" description="Thioredoxin-like fold domain-containing protein" evidence="1">
    <location>
        <begin position="18"/>
        <end position="253"/>
    </location>
</feature>
<dbReference type="EMBL" id="CAJOBA010003237">
    <property type="protein sequence ID" value="CAF3675282.1"/>
    <property type="molecule type" value="Genomic_DNA"/>
</dbReference>
<feature type="domain" description="Thioredoxin-like fold" evidence="2">
    <location>
        <begin position="25"/>
        <end position="204"/>
    </location>
</feature>
<dbReference type="Gene3D" id="3.40.30.10">
    <property type="entry name" value="Glutaredoxin"/>
    <property type="match status" value="1"/>
</dbReference>
<dbReference type="Proteomes" id="UP000677228">
    <property type="component" value="Unassembled WGS sequence"/>
</dbReference>
<dbReference type="PANTHER" id="PTHR33875:SF2">
    <property type="entry name" value="ACR183CP"/>
    <property type="match status" value="1"/>
</dbReference>
<dbReference type="Pfam" id="PF13462">
    <property type="entry name" value="Thioredoxin_4"/>
    <property type="match status" value="1"/>
</dbReference>
<dbReference type="PANTHER" id="PTHR33875">
    <property type="entry name" value="OS09G0542200 PROTEIN"/>
    <property type="match status" value="1"/>
</dbReference>
<comment type="caution">
    <text evidence="4">The sequence shown here is derived from an EMBL/GenBank/DDBJ whole genome shotgun (WGS) entry which is preliminary data.</text>
</comment>
<evidence type="ECO:0000313" key="3">
    <source>
        <dbReference type="EMBL" id="CAF0893419.1"/>
    </source>
</evidence>
<evidence type="ECO:0000256" key="1">
    <source>
        <dbReference type="SAM" id="SignalP"/>
    </source>
</evidence>
<dbReference type="EMBL" id="CAJNOQ010013673">
    <property type="protein sequence ID" value="CAF1326401.1"/>
    <property type="molecule type" value="Genomic_DNA"/>
</dbReference>
<reference evidence="4" key="1">
    <citation type="submission" date="2021-02" db="EMBL/GenBank/DDBJ databases">
        <authorList>
            <person name="Nowell W R."/>
        </authorList>
    </citation>
    <scope>NUCLEOTIDE SEQUENCE</scope>
</reference>
<dbReference type="EMBL" id="CAJOBC010050623">
    <property type="protein sequence ID" value="CAF4176459.1"/>
    <property type="molecule type" value="Genomic_DNA"/>
</dbReference>
<dbReference type="Proteomes" id="UP000663829">
    <property type="component" value="Unassembled WGS sequence"/>
</dbReference>
<evidence type="ECO:0000313" key="4">
    <source>
        <dbReference type="EMBL" id="CAF1326401.1"/>
    </source>
</evidence>
<feature type="signal peptide" evidence="1">
    <location>
        <begin position="1"/>
        <end position="17"/>
    </location>
</feature>
<gene>
    <name evidence="4" type="ORF">GPM918_LOCUS29728</name>
    <name evidence="3" type="ORF">OVA965_LOCUS9246</name>
    <name evidence="6" type="ORF">SRO942_LOCUS30318</name>
    <name evidence="5" type="ORF">TMI583_LOCUS9242</name>
</gene>
<name>A0A815FPW7_9BILA</name>
<dbReference type="Proteomes" id="UP000681722">
    <property type="component" value="Unassembled WGS sequence"/>
</dbReference>
<evidence type="ECO:0000259" key="2">
    <source>
        <dbReference type="Pfam" id="PF13462"/>
    </source>
</evidence>
<dbReference type="AlphaFoldDB" id="A0A815FPW7"/>
<proteinExistence type="predicted"/>
<protein>
    <recommendedName>
        <fullName evidence="2">Thioredoxin-like fold domain-containing protein</fullName>
    </recommendedName>
</protein>
<dbReference type="CDD" id="cd02972">
    <property type="entry name" value="DsbA_family"/>
    <property type="match status" value="1"/>
</dbReference>
<evidence type="ECO:0000313" key="6">
    <source>
        <dbReference type="EMBL" id="CAF4176459.1"/>
    </source>
</evidence>
<organism evidence="4 7">
    <name type="scientific">Didymodactylos carnosus</name>
    <dbReference type="NCBI Taxonomy" id="1234261"/>
    <lineage>
        <taxon>Eukaryota</taxon>
        <taxon>Metazoa</taxon>
        <taxon>Spiralia</taxon>
        <taxon>Gnathifera</taxon>
        <taxon>Rotifera</taxon>
        <taxon>Eurotatoria</taxon>
        <taxon>Bdelloidea</taxon>
        <taxon>Philodinida</taxon>
        <taxon>Philodinidae</taxon>
        <taxon>Didymodactylos</taxon>
    </lineage>
</organism>
<dbReference type="InterPro" id="IPR036249">
    <property type="entry name" value="Thioredoxin-like_sf"/>
</dbReference>
<keyword evidence="7" id="KW-1185">Reference proteome</keyword>
<dbReference type="EMBL" id="CAJNOK010003236">
    <property type="protein sequence ID" value="CAF0893419.1"/>
    <property type="molecule type" value="Genomic_DNA"/>
</dbReference>
<evidence type="ECO:0000313" key="5">
    <source>
        <dbReference type="EMBL" id="CAF3675282.1"/>
    </source>
</evidence>
<dbReference type="OrthoDB" id="37297at2759"/>
<evidence type="ECO:0000313" key="7">
    <source>
        <dbReference type="Proteomes" id="UP000663829"/>
    </source>
</evidence>
<accession>A0A815FPW7</accession>
<dbReference type="Proteomes" id="UP000682733">
    <property type="component" value="Unassembled WGS sequence"/>
</dbReference>
<dbReference type="SUPFAM" id="SSF52833">
    <property type="entry name" value="Thioredoxin-like"/>
    <property type="match status" value="1"/>
</dbReference>